<feature type="compositionally biased region" description="Low complexity" evidence="1">
    <location>
        <begin position="47"/>
        <end position="62"/>
    </location>
</feature>
<dbReference type="AlphaFoldDB" id="A0A6C0ANA2"/>
<feature type="transmembrane region" description="Helical" evidence="2">
    <location>
        <begin position="6"/>
        <end position="28"/>
    </location>
</feature>
<accession>A0A6C0ANA2</accession>
<dbReference type="EMBL" id="MN740719">
    <property type="protein sequence ID" value="QHS80775.1"/>
    <property type="molecule type" value="Genomic_DNA"/>
</dbReference>
<name>A0A6C0ANA2_9ZZZZ</name>
<proteinExistence type="predicted"/>
<protein>
    <submittedName>
        <fullName evidence="3">Uncharacterized protein</fullName>
    </submittedName>
</protein>
<keyword evidence="2" id="KW-0812">Transmembrane</keyword>
<organism evidence="3">
    <name type="scientific">viral metagenome</name>
    <dbReference type="NCBI Taxonomy" id="1070528"/>
    <lineage>
        <taxon>unclassified sequences</taxon>
        <taxon>metagenomes</taxon>
        <taxon>organismal metagenomes</taxon>
    </lineage>
</organism>
<sequence>MDRTIIILLIACVCCVCISISIGGGIALSIPTKKAEAEAEPEEEETTTIPVPTTTTTTTTKAPTTTPYTGCWNCYLISNKTRQDSWNDAGNGGGLCGYSQNDASNTCNAWISNCGNMGGCTAYKVGQTPS</sequence>
<evidence type="ECO:0000313" key="3">
    <source>
        <dbReference type="EMBL" id="QHS80775.1"/>
    </source>
</evidence>
<keyword evidence="2" id="KW-1133">Transmembrane helix</keyword>
<reference evidence="3" key="1">
    <citation type="journal article" date="2020" name="Nature">
        <title>Giant virus diversity and host interactions through global metagenomics.</title>
        <authorList>
            <person name="Schulz F."/>
            <person name="Roux S."/>
            <person name="Paez-Espino D."/>
            <person name="Jungbluth S."/>
            <person name="Walsh D.A."/>
            <person name="Denef V.J."/>
            <person name="McMahon K.D."/>
            <person name="Konstantinidis K.T."/>
            <person name="Eloe-Fadrosh E.A."/>
            <person name="Kyrpides N.C."/>
            <person name="Woyke T."/>
        </authorList>
    </citation>
    <scope>NUCLEOTIDE SEQUENCE</scope>
    <source>
        <strain evidence="3">GVMAG-S-1091796-13</strain>
    </source>
</reference>
<evidence type="ECO:0000256" key="1">
    <source>
        <dbReference type="SAM" id="MobiDB-lite"/>
    </source>
</evidence>
<keyword evidence="2" id="KW-0472">Membrane</keyword>
<feature type="region of interest" description="Disordered" evidence="1">
    <location>
        <begin position="36"/>
        <end position="62"/>
    </location>
</feature>
<evidence type="ECO:0000256" key="2">
    <source>
        <dbReference type="SAM" id="Phobius"/>
    </source>
</evidence>